<dbReference type="InterPro" id="IPR036525">
    <property type="entry name" value="Tubulin/FtsZ_GTPase_sf"/>
</dbReference>
<dbReference type="AlphaFoldDB" id="A0A2S4Q163"/>
<dbReference type="STRING" id="225359.A0A2S4Q163"/>
<protein>
    <recommendedName>
        <fullName evidence="9">Tubulin nucleotide-binding domain-like protein</fullName>
    </recommendedName>
</protein>
<dbReference type="GO" id="GO:0007005">
    <property type="term" value="P:mitochondrion organization"/>
    <property type="evidence" value="ECO:0007669"/>
    <property type="project" value="InterPro"/>
</dbReference>
<evidence type="ECO:0000259" key="5">
    <source>
        <dbReference type="Pfam" id="PF10644"/>
    </source>
</evidence>
<feature type="domain" description="Misato Segment II tubulin-like" evidence="5">
    <location>
        <begin position="13"/>
        <end position="102"/>
    </location>
</feature>
<dbReference type="EMBL" id="PEDP01000041">
    <property type="protein sequence ID" value="POS88016.1"/>
    <property type="molecule type" value="Genomic_DNA"/>
</dbReference>
<dbReference type="InterPro" id="IPR019605">
    <property type="entry name" value="Misato_II_tubulin-like"/>
</dbReference>
<comment type="subcellular location">
    <subcellularLocation>
        <location evidence="2">Mitochondrion</location>
    </subcellularLocation>
</comment>
<proteinExistence type="inferred from homology"/>
<evidence type="ECO:0008006" key="9">
    <source>
        <dbReference type="Google" id="ProtNLM"/>
    </source>
</evidence>
<accession>A0A2S4Q163</accession>
<dbReference type="InterPro" id="IPR049942">
    <property type="entry name" value="DML1/Misato"/>
</dbReference>
<evidence type="ECO:0000256" key="4">
    <source>
        <dbReference type="ARBA" id="ARBA00023128"/>
    </source>
</evidence>
<sequence>MYWVDFLKFEKMESYFTYTSEEESLIDHDIHFRPGIGVDRTETFTPRTVIYDLKGGFGSLRKINALYGIEEPDISDVLWNKPAIIQRLDSIEKCAYQHSLEQNLEPESLDSDTVKYWSDYNRVFYHPKSIVQLNEYEVGSTFRPFDSWDEGEELFKTSDKESDLVERDLRLFVEEADHMQAFQLISSTDDAWGSFAARYLEQIKDEYSKTDIIFWGLEEDITTKPREKRYTSLSNVAKSVSQIAPESTLFIPLTLPSKALPSYVTLERKSNWHVSALLSVAMESMTLLSRLRQKILYQENLDQLNCFINTNGRQNIAKLRMSIDKDSSHSDDVTIVPKILELNRDTRSPSTKKSPHFSEIATKSNIEWYQSKSFLYIAYILVWEPSIRKTRKDTILNQFFRKIVPLPFPLLDSFPQIFDQSGTPSSVTVRTSLTVDSTIASRLKAIKHIASRALAIDEREALSNSLGELAEAYEEGWDSGSDEGED</sequence>
<feature type="domain" description="DML1/Misato tubulin" evidence="6">
    <location>
        <begin position="108"/>
        <end position="291"/>
    </location>
</feature>
<comment type="function">
    <text evidence="1">Involved in the partitioning of the mitochondrial organelle and mitochondrial DNA (mtDNA) inheritance.</text>
</comment>
<reference evidence="7 8" key="1">
    <citation type="submission" date="2017-10" db="EMBL/GenBank/DDBJ databases">
        <title>Development of genomic resources for the powdery mildew, Erysiphe pulchra.</title>
        <authorList>
            <person name="Wadl P.A."/>
            <person name="Mack B.M."/>
            <person name="Moore G."/>
            <person name="Beltz S.B."/>
        </authorList>
    </citation>
    <scope>NUCLEOTIDE SEQUENCE [LARGE SCALE GENOMIC DNA]</scope>
    <source>
        <strain evidence="7">Cflorida</strain>
    </source>
</reference>
<dbReference type="Proteomes" id="UP000237438">
    <property type="component" value="Unassembled WGS sequence"/>
</dbReference>
<evidence type="ECO:0000256" key="1">
    <source>
        <dbReference type="ARBA" id="ARBA00003757"/>
    </source>
</evidence>
<dbReference type="OrthoDB" id="271881at2759"/>
<keyword evidence="8" id="KW-1185">Reference proteome</keyword>
<evidence type="ECO:0000256" key="3">
    <source>
        <dbReference type="ARBA" id="ARBA00008507"/>
    </source>
</evidence>
<evidence type="ECO:0000259" key="6">
    <source>
        <dbReference type="Pfam" id="PF14881"/>
    </source>
</evidence>
<gene>
    <name evidence="7" type="ORF">EPUL_001245</name>
</gene>
<dbReference type="Pfam" id="PF10644">
    <property type="entry name" value="Misat_Tub_SegII"/>
    <property type="match status" value="1"/>
</dbReference>
<dbReference type="InterPro" id="IPR029209">
    <property type="entry name" value="DML1/Misato_tubulin"/>
</dbReference>
<dbReference type="Pfam" id="PF14881">
    <property type="entry name" value="Tubulin_3"/>
    <property type="match status" value="1"/>
</dbReference>
<comment type="similarity">
    <text evidence="3">Belongs to the misato family.</text>
</comment>
<dbReference type="Gene3D" id="3.40.50.1440">
    <property type="entry name" value="Tubulin/FtsZ, GTPase domain"/>
    <property type="match status" value="1"/>
</dbReference>
<dbReference type="PANTHER" id="PTHR13391:SF0">
    <property type="entry name" value="PROTEIN MISATO HOMOLOG 1"/>
    <property type="match status" value="1"/>
</dbReference>
<evidence type="ECO:0000313" key="7">
    <source>
        <dbReference type="EMBL" id="POS88016.1"/>
    </source>
</evidence>
<organism evidence="7 8">
    <name type="scientific">Erysiphe pulchra</name>
    <dbReference type="NCBI Taxonomy" id="225359"/>
    <lineage>
        <taxon>Eukaryota</taxon>
        <taxon>Fungi</taxon>
        <taxon>Dikarya</taxon>
        <taxon>Ascomycota</taxon>
        <taxon>Pezizomycotina</taxon>
        <taxon>Leotiomycetes</taxon>
        <taxon>Erysiphales</taxon>
        <taxon>Erysiphaceae</taxon>
        <taxon>Erysiphe</taxon>
    </lineage>
</organism>
<dbReference type="PANTHER" id="PTHR13391">
    <property type="entry name" value="MITOCHONDRIAL DISTRIBUTION REGULATOR MISATO"/>
    <property type="match status" value="1"/>
</dbReference>
<dbReference type="SUPFAM" id="SSF52490">
    <property type="entry name" value="Tubulin nucleotide-binding domain-like"/>
    <property type="match status" value="1"/>
</dbReference>
<dbReference type="GO" id="GO:0005739">
    <property type="term" value="C:mitochondrion"/>
    <property type="evidence" value="ECO:0007669"/>
    <property type="project" value="UniProtKB-SubCell"/>
</dbReference>
<keyword evidence="4" id="KW-0496">Mitochondrion</keyword>
<evidence type="ECO:0000313" key="8">
    <source>
        <dbReference type="Proteomes" id="UP000237438"/>
    </source>
</evidence>
<name>A0A2S4Q163_9PEZI</name>
<evidence type="ECO:0000256" key="2">
    <source>
        <dbReference type="ARBA" id="ARBA00004173"/>
    </source>
</evidence>
<comment type="caution">
    <text evidence="7">The sequence shown here is derived from an EMBL/GenBank/DDBJ whole genome shotgun (WGS) entry which is preliminary data.</text>
</comment>